<keyword evidence="2" id="KW-1185">Reference proteome</keyword>
<dbReference type="Pfam" id="PF19686">
    <property type="entry name" value="DUF6188"/>
    <property type="match status" value="1"/>
</dbReference>
<accession>A0ABV3XEH9</accession>
<gene>
    <name evidence="1" type="ORF">ABQ292_11530</name>
</gene>
<name>A0ABV3XEH9_9ACTN</name>
<protein>
    <submittedName>
        <fullName evidence="1">DUF6188 family protein</fullName>
    </submittedName>
</protein>
<comment type="caution">
    <text evidence="1">The sequence shown here is derived from an EMBL/GenBank/DDBJ whole genome shotgun (WGS) entry which is preliminary data.</text>
</comment>
<proteinExistence type="predicted"/>
<evidence type="ECO:0000313" key="1">
    <source>
        <dbReference type="EMBL" id="MEX5718989.1"/>
    </source>
</evidence>
<dbReference type="Proteomes" id="UP001560045">
    <property type="component" value="Unassembled WGS sequence"/>
</dbReference>
<reference evidence="1 2" key="1">
    <citation type="submission" date="2024-06" db="EMBL/GenBank/DDBJ databases">
        <title>Draft genome sequence of Geodermatophilus badlandi, a novel member of the Geodermatophilaceae isolated from badland sedimentary rocks in the Red desert, Wyoming, USA.</title>
        <authorList>
            <person name="Ben Tekaya S."/>
            <person name="Nouioui I."/>
            <person name="Flores G.M."/>
            <person name="Shaal M.N."/>
            <person name="Bredoire F."/>
            <person name="Basile F."/>
            <person name="Van Diepen L."/>
            <person name="Ward N.L."/>
        </authorList>
    </citation>
    <scope>NUCLEOTIDE SEQUENCE [LARGE SCALE GENOMIC DNA]</scope>
    <source>
        <strain evidence="1 2">WL48A</strain>
    </source>
</reference>
<dbReference type="EMBL" id="JBFNXQ010000030">
    <property type="protein sequence ID" value="MEX5718989.1"/>
    <property type="molecule type" value="Genomic_DNA"/>
</dbReference>
<evidence type="ECO:0000313" key="2">
    <source>
        <dbReference type="Proteomes" id="UP001560045"/>
    </source>
</evidence>
<organism evidence="1 2">
    <name type="scientific">Geodermatophilus maliterrae</name>
    <dbReference type="NCBI Taxonomy" id="3162531"/>
    <lineage>
        <taxon>Bacteria</taxon>
        <taxon>Bacillati</taxon>
        <taxon>Actinomycetota</taxon>
        <taxon>Actinomycetes</taxon>
        <taxon>Geodermatophilales</taxon>
        <taxon>Geodermatophilaceae</taxon>
        <taxon>Geodermatophilus</taxon>
    </lineage>
</organism>
<dbReference type="InterPro" id="IPR046179">
    <property type="entry name" value="DUF6188"/>
</dbReference>
<sequence>MPMDDAAHATALAQELLGQFFDQLCVGAGDLQLRFSHATVSLWSTIGVSTGDDAPVQPYSLSGVGLLLPLLNGEVTAADIDPSGTLTITMGGVTIWCGSDPDYESWSYDGRDGEKVVCRPGGDLAIWSAAR</sequence>
<dbReference type="RefSeq" id="WP_369206377.1">
    <property type="nucleotide sequence ID" value="NZ_JBFNXQ010000030.1"/>
</dbReference>